<dbReference type="InterPro" id="IPR013096">
    <property type="entry name" value="Cupin_2"/>
</dbReference>
<name>X1BVT5_9ZZZZ</name>
<dbReference type="SUPFAM" id="SSF51182">
    <property type="entry name" value="RmlC-like cupins"/>
    <property type="match status" value="1"/>
</dbReference>
<protein>
    <recommendedName>
        <fullName evidence="1">Cupin type-2 domain-containing protein</fullName>
    </recommendedName>
</protein>
<proteinExistence type="predicted"/>
<gene>
    <name evidence="2" type="ORF">S01H4_41526</name>
</gene>
<evidence type="ECO:0000313" key="2">
    <source>
        <dbReference type="EMBL" id="GAG99869.1"/>
    </source>
</evidence>
<reference evidence="2" key="1">
    <citation type="journal article" date="2014" name="Front. Microbiol.">
        <title>High frequency of phylogenetically diverse reductive dehalogenase-homologous genes in deep subseafloor sedimentary metagenomes.</title>
        <authorList>
            <person name="Kawai M."/>
            <person name="Futagami T."/>
            <person name="Toyoda A."/>
            <person name="Takaki Y."/>
            <person name="Nishi S."/>
            <person name="Hori S."/>
            <person name="Arai W."/>
            <person name="Tsubouchi T."/>
            <person name="Morono Y."/>
            <person name="Uchiyama I."/>
            <person name="Ito T."/>
            <person name="Fujiyama A."/>
            <person name="Inagaki F."/>
            <person name="Takami H."/>
        </authorList>
    </citation>
    <scope>NUCLEOTIDE SEQUENCE</scope>
    <source>
        <strain evidence="2">Expedition CK06-06</strain>
    </source>
</reference>
<dbReference type="CDD" id="cd02238">
    <property type="entry name" value="cupin_KdgF"/>
    <property type="match status" value="1"/>
</dbReference>
<accession>X1BVT5</accession>
<dbReference type="PANTHER" id="PTHR40112">
    <property type="entry name" value="H2HPP ISOMERASE"/>
    <property type="match status" value="1"/>
</dbReference>
<dbReference type="InterPro" id="IPR011051">
    <property type="entry name" value="RmlC_Cupin_sf"/>
</dbReference>
<sequence length="106" mass="12002">MSFIDLDKINKKEIVPGFEGKFIHTNNMTVVYWTIQAGSQLPEHSHHNEQITTIIEGEFVLTSEGETRNVKPGDVAVFPSNAKHSGKALTDCYIIDVFHPVREDYK</sequence>
<dbReference type="Gene3D" id="2.60.120.10">
    <property type="entry name" value="Jelly Rolls"/>
    <property type="match status" value="1"/>
</dbReference>
<evidence type="ECO:0000259" key="1">
    <source>
        <dbReference type="Pfam" id="PF07883"/>
    </source>
</evidence>
<dbReference type="EMBL" id="BART01022718">
    <property type="protein sequence ID" value="GAG99869.1"/>
    <property type="molecule type" value="Genomic_DNA"/>
</dbReference>
<dbReference type="PANTHER" id="PTHR40112:SF1">
    <property type="entry name" value="H2HPP ISOMERASE"/>
    <property type="match status" value="1"/>
</dbReference>
<dbReference type="AlphaFoldDB" id="X1BVT5"/>
<feature type="domain" description="Cupin type-2" evidence="1">
    <location>
        <begin position="32"/>
        <end position="97"/>
    </location>
</feature>
<comment type="caution">
    <text evidence="2">The sequence shown here is derived from an EMBL/GenBank/DDBJ whole genome shotgun (WGS) entry which is preliminary data.</text>
</comment>
<dbReference type="Pfam" id="PF07883">
    <property type="entry name" value="Cupin_2"/>
    <property type="match status" value="1"/>
</dbReference>
<dbReference type="InterPro" id="IPR014710">
    <property type="entry name" value="RmlC-like_jellyroll"/>
</dbReference>
<organism evidence="2">
    <name type="scientific">marine sediment metagenome</name>
    <dbReference type="NCBI Taxonomy" id="412755"/>
    <lineage>
        <taxon>unclassified sequences</taxon>
        <taxon>metagenomes</taxon>
        <taxon>ecological metagenomes</taxon>
    </lineage>
</organism>
<dbReference type="InterPro" id="IPR052535">
    <property type="entry name" value="Bacilysin_H2HPP_isomerase"/>
</dbReference>